<dbReference type="EMBL" id="KZ858948">
    <property type="protein sequence ID" value="RDW28998.1"/>
    <property type="molecule type" value="Genomic_DNA"/>
</dbReference>
<dbReference type="AlphaFoldDB" id="A0A371CFE2"/>
<dbReference type="Proteomes" id="UP000256601">
    <property type="component" value="Unassembled WGS sequence"/>
</dbReference>
<organism evidence="2 3">
    <name type="scientific">Yarrowia lipolytica</name>
    <name type="common">Candida lipolytica</name>
    <dbReference type="NCBI Taxonomy" id="4952"/>
    <lineage>
        <taxon>Eukaryota</taxon>
        <taxon>Fungi</taxon>
        <taxon>Dikarya</taxon>
        <taxon>Ascomycota</taxon>
        <taxon>Saccharomycotina</taxon>
        <taxon>Dipodascomycetes</taxon>
        <taxon>Dipodascales</taxon>
        <taxon>Dipodascales incertae sedis</taxon>
        <taxon>Yarrowia</taxon>
    </lineage>
</organism>
<sequence length="320" mass="34532">MSLLQSIQQSYHAIGVPFSQALSRFEPQYVSEANFAIDANCQTACNFVTADNSTFESVITDYRQSNTTIEELLQESSTSNEDFAKLTTAGFAKFLQSGQLRHSHAMTQIVSKDARNATVNDGGDMGGGAGIDDQDGDSSSSAAGTPTTLAVATPTSSSEVLVQKLKEELRQALSDLFEPYDYSQLGLSKTNGDTQATGGPLSVGYHKRSDTFRLHFATRDVKGYQNGVKMVISPIRDDQSAYDKLKNWEEGMIKGIQQALDLYASKGDVIVGAFTDDNKTPWGAYSIRGDSGDFTDAWEQPSFCGALSVTFCQCGGNCSL</sequence>
<dbReference type="VEuPathDB" id="FungiDB:YALI1_B27150g"/>
<gene>
    <name evidence="2" type="ORF">B0I71DRAFT_126675</name>
</gene>
<reference evidence="2 3" key="1">
    <citation type="submission" date="2018-07" db="EMBL/GenBank/DDBJ databases">
        <title>Draft Genome Assemblies for Five Robust Yarrowia lipolytica Strains Exhibiting High Lipid Production and Pentose Sugar Utilization and Sugar Alcohol Secretion from Undetoxified Lignocellulosic Biomass Hydrolysates.</title>
        <authorList>
            <consortium name="DOE Joint Genome Institute"/>
            <person name="Walker C."/>
            <person name="Ryu S."/>
            <person name="Na H."/>
            <person name="Zane M."/>
            <person name="LaButti K."/>
            <person name="Lipzen A."/>
            <person name="Haridas S."/>
            <person name="Barry K."/>
            <person name="Grigoriev I.V."/>
            <person name="Quarterman J."/>
            <person name="Slininger P."/>
            <person name="Dien B."/>
            <person name="Trinh C.T."/>
        </authorList>
    </citation>
    <scope>NUCLEOTIDE SEQUENCE [LARGE SCALE GENOMIC DNA]</scope>
    <source>
        <strain evidence="2 3">YB392</strain>
    </source>
</reference>
<evidence type="ECO:0000256" key="1">
    <source>
        <dbReference type="SAM" id="MobiDB-lite"/>
    </source>
</evidence>
<evidence type="ECO:0000313" key="3">
    <source>
        <dbReference type="Proteomes" id="UP000256601"/>
    </source>
</evidence>
<protein>
    <submittedName>
        <fullName evidence="2">Uncharacterized protein</fullName>
    </submittedName>
</protein>
<name>A0A371CFE2_YARLL</name>
<proteinExistence type="predicted"/>
<dbReference type="VEuPathDB" id="FungiDB:YALI0_B20790g"/>
<feature type="region of interest" description="Disordered" evidence="1">
    <location>
        <begin position="117"/>
        <end position="156"/>
    </location>
</feature>
<evidence type="ECO:0000313" key="2">
    <source>
        <dbReference type="EMBL" id="RDW28998.1"/>
    </source>
</evidence>
<feature type="compositionally biased region" description="Polar residues" evidence="1">
    <location>
        <begin position="145"/>
        <end position="156"/>
    </location>
</feature>
<accession>A0A371CFE2</accession>